<dbReference type="Proteomes" id="UP000689195">
    <property type="component" value="Unassembled WGS sequence"/>
</dbReference>
<comment type="caution">
    <text evidence="2">The sequence shown here is derived from an EMBL/GenBank/DDBJ whole genome shotgun (WGS) entry which is preliminary data.</text>
</comment>
<evidence type="ECO:0000256" key="1">
    <source>
        <dbReference type="SAM" id="MobiDB-lite"/>
    </source>
</evidence>
<organism evidence="2 3">
    <name type="scientific">Paramecium pentaurelia</name>
    <dbReference type="NCBI Taxonomy" id="43138"/>
    <lineage>
        <taxon>Eukaryota</taxon>
        <taxon>Sar</taxon>
        <taxon>Alveolata</taxon>
        <taxon>Ciliophora</taxon>
        <taxon>Intramacronucleata</taxon>
        <taxon>Oligohymenophorea</taxon>
        <taxon>Peniculida</taxon>
        <taxon>Parameciidae</taxon>
        <taxon>Paramecium</taxon>
    </lineage>
</organism>
<keyword evidence="3" id="KW-1185">Reference proteome</keyword>
<dbReference type="AlphaFoldDB" id="A0A8S1XC82"/>
<feature type="region of interest" description="Disordered" evidence="1">
    <location>
        <begin position="1"/>
        <end position="64"/>
    </location>
</feature>
<dbReference type="EMBL" id="CAJJDO010000119">
    <property type="protein sequence ID" value="CAD8198578.1"/>
    <property type="molecule type" value="Genomic_DNA"/>
</dbReference>
<protein>
    <submittedName>
        <fullName evidence="2">Uncharacterized protein</fullName>
    </submittedName>
</protein>
<evidence type="ECO:0000313" key="3">
    <source>
        <dbReference type="Proteomes" id="UP000689195"/>
    </source>
</evidence>
<evidence type="ECO:0000313" key="2">
    <source>
        <dbReference type="EMBL" id="CAD8198578.1"/>
    </source>
</evidence>
<dbReference type="OrthoDB" id="312661at2759"/>
<feature type="compositionally biased region" description="Basic and acidic residues" evidence="1">
    <location>
        <begin position="24"/>
        <end position="37"/>
    </location>
</feature>
<accession>A0A8S1XC82</accession>
<name>A0A8S1XC82_9CILI</name>
<reference evidence="2" key="1">
    <citation type="submission" date="2021-01" db="EMBL/GenBank/DDBJ databases">
        <authorList>
            <consortium name="Genoscope - CEA"/>
            <person name="William W."/>
        </authorList>
    </citation>
    <scope>NUCLEOTIDE SEQUENCE</scope>
</reference>
<sequence>MGNWFDCFRSDNQDNSKSSISNLDDYKPKQSDTKSQSHYDNGNLNKSPQSLKVNIKPNDDNITKPYKRKLRKLRKSSSIVDIKNSEQQLDDKHYLVLIGPSGVGKEKLIKQMNLKKIQYYNSRYSLQDLKNLANRQQQNFQEGILDEYVIVATPSLELDDDINIREIFIKEFQEYFANRKYISSFGIVVNFERTDLMKKKVLQVLKYLRKFKDIISIIVVNMELSDNVDEDKKHLRDSFKHMGCHRILFISKEMKQKQILEQIQEIQFIKTHIDLTDTIFESIDIIDQHRIQSEFISQIIQCQIRS</sequence>
<proteinExistence type="predicted"/>
<feature type="compositionally biased region" description="Polar residues" evidence="1">
    <location>
        <begin position="38"/>
        <end position="52"/>
    </location>
</feature>
<gene>
    <name evidence="2" type="ORF">PPENT_87.1.T1190070</name>
</gene>